<organism evidence="12 13">
    <name type="scientific">Microbacter margulisiae</name>
    <dbReference type="NCBI Taxonomy" id="1350067"/>
    <lineage>
        <taxon>Bacteria</taxon>
        <taxon>Pseudomonadati</taxon>
        <taxon>Bacteroidota</taxon>
        <taxon>Bacteroidia</taxon>
        <taxon>Bacteroidales</taxon>
        <taxon>Porphyromonadaceae</taxon>
        <taxon>Microbacter</taxon>
    </lineage>
</organism>
<keyword evidence="13" id="KW-1185">Reference proteome</keyword>
<comment type="similarity">
    <text evidence="8 9">Belongs to the TonB-dependent receptor family.</text>
</comment>
<name>A0A7W5DSX3_9PORP</name>
<evidence type="ECO:0000256" key="9">
    <source>
        <dbReference type="RuleBase" id="RU003357"/>
    </source>
</evidence>
<keyword evidence="5 9" id="KW-0798">TonB box</keyword>
<feature type="domain" description="TonB-dependent receptor-like beta-barrel" evidence="10">
    <location>
        <begin position="485"/>
        <end position="1083"/>
    </location>
</feature>
<evidence type="ECO:0000259" key="10">
    <source>
        <dbReference type="Pfam" id="PF00593"/>
    </source>
</evidence>
<comment type="caution">
    <text evidence="12">The sequence shown here is derived from an EMBL/GenBank/DDBJ whole genome shotgun (WGS) entry which is preliminary data.</text>
</comment>
<dbReference type="SUPFAM" id="SSF49464">
    <property type="entry name" value="Carboxypeptidase regulatory domain-like"/>
    <property type="match status" value="1"/>
</dbReference>
<dbReference type="NCBIfam" id="TIGR04056">
    <property type="entry name" value="OMP_RagA_SusC"/>
    <property type="match status" value="1"/>
</dbReference>
<evidence type="ECO:0000256" key="5">
    <source>
        <dbReference type="ARBA" id="ARBA00023077"/>
    </source>
</evidence>
<evidence type="ECO:0000313" key="13">
    <source>
        <dbReference type="Proteomes" id="UP000544222"/>
    </source>
</evidence>
<dbReference type="GO" id="GO:0009279">
    <property type="term" value="C:cell outer membrane"/>
    <property type="evidence" value="ECO:0007669"/>
    <property type="project" value="UniProtKB-SubCell"/>
</dbReference>
<keyword evidence="2 8" id="KW-0813">Transport</keyword>
<keyword evidence="7 8" id="KW-0998">Cell outer membrane</keyword>
<dbReference type="PROSITE" id="PS52016">
    <property type="entry name" value="TONB_DEPENDENT_REC_3"/>
    <property type="match status" value="1"/>
</dbReference>
<dbReference type="Pfam" id="PF07715">
    <property type="entry name" value="Plug"/>
    <property type="match status" value="1"/>
</dbReference>
<dbReference type="InterPro" id="IPR039426">
    <property type="entry name" value="TonB-dep_rcpt-like"/>
</dbReference>
<feature type="domain" description="TonB-dependent receptor plug" evidence="11">
    <location>
        <begin position="196"/>
        <end position="298"/>
    </location>
</feature>
<proteinExistence type="inferred from homology"/>
<dbReference type="Gene3D" id="2.40.170.20">
    <property type="entry name" value="TonB-dependent receptor, beta-barrel domain"/>
    <property type="match status" value="1"/>
</dbReference>
<reference evidence="12 13" key="1">
    <citation type="submission" date="2020-08" db="EMBL/GenBank/DDBJ databases">
        <title>Genomic Encyclopedia of Type Strains, Phase IV (KMG-IV): sequencing the most valuable type-strain genomes for metagenomic binning, comparative biology and taxonomic classification.</title>
        <authorList>
            <person name="Goeker M."/>
        </authorList>
    </citation>
    <scope>NUCLEOTIDE SEQUENCE [LARGE SCALE GENOMIC DNA]</scope>
    <source>
        <strain evidence="12 13">DSM 27471</strain>
    </source>
</reference>
<evidence type="ECO:0000256" key="7">
    <source>
        <dbReference type="ARBA" id="ARBA00023237"/>
    </source>
</evidence>
<evidence type="ECO:0000256" key="3">
    <source>
        <dbReference type="ARBA" id="ARBA00022452"/>
    </source>
</evidence>
<dbReference type="RefSeq" id="WP_246392479.1">
    <property type="nucleotide sequence ID" value="NZ_JACHYB010000002.1"/>
</dbReference>
<dbReference type="EMBL" id="JACHYB010000002">
    <property type="protein sequence ID" value="MBB3188487.1"/>
    <property type="molecule type" value="Genomic_DNA"/>
</dbReference>
<sequence>MKKQFILIVAFMSIVGMLYAQTPTIDLSLKNVPLKACLSAIEKQCDYTFMYDNSINTDQPVTVEARQASLPVVLQKVFEHTSIRYEIVGKQIILKNKPATSSITFTGKVVDSQNEPLIGASVIVKGTSKGTITDVHGNFSISDIPLNTNLVVSYIGYNSKDIVANSAHQTITLSENNRQLNEVVVVGYGVQQKKLITGATVNVSGQDLQKLSTTNALQALQGQTAGVNITTTSGQPGGGIKVNIRGVGTIGNSNPTYVVDGVITNDISYLDNADIASVDVLKDAASAAIYGINGANGVVLITTRGGSFGVNGAPKAQISFDTYYGLQNVARKLSLLNAPEYATLQNEAAINSGVTPFFTQAQINAMGPGTNWLDEVLSKNVPTQNYNIAATGGNAASMYSLAFSYTDQGGIIGGASLSDYQRYNFRVNTEDKLYGNFMKLGEHFTYSHINQRGIQDQGIYNSSLRGVFNTSPFLAMYDANGNFLNSTKSTFYNGGPWDTGEANPYAMMLYTNQSRTNYDKLLGDVYLSIQPVKGLTVKSTFGLEYDGSAYHGYSPTYDLSATAINTTESISQSSSVGYTWNWDNTANYIFKVNKNHFDVLLGNSIRQYTGSWLYGSNQGSTLFGNLQYAYLSNSAITSIAASTSSTDTKVVTNTISLTGNANPVVAHSSFFGRINYDYNETYLATVVLRADGSTMFAPGYQWGEFPSFSAGWVITNEKFMAPTKNWLDFLKLRGSWGINGNDNISTTFAYESLIALSNATYNLGGTDVPGSYPNTIGTKNLKWESSHQLDFGFDARLLENLNVNFDWYNKTTKDWLVQAPLLATAGVSTPPYINGGDVTNKGVEVQLSYNNHIGRDFHYTVTGTYSYNRNNVTNIPTVDRIIHGGTNILFANSGEFYRAQAGNPIGFFWGYKTAGIFQSEADVLAWRSKSGKVLQPNAQPGDVKYVDVNGDGVIDANDKTDIGDPNPHHMFGATLSCTFKNFDFSVDASGVAGNKIAQSYREEASQYSNWTTAMLNRWHGAGTSNTMPRVTLNNSNWVNFSDLYLQNGAYLRINNVTLGYDFAKLINCKYIHQCRLYGSVENLFTFTKYNGMDPEVGFSTQGAGSNYNFGQGVDVGMYPRPRTYLVGLSVKF</sequence>
<keyword evidence="3 8" id="KW-1134">Transmembrane beta strand</keyword>
<dbReference type="InterPro" id="IPR036942">
    <property type="entry name" value="Beta-barrel_TonB_sf"/>
</dbReference>
<dbReference type="InterPro" id="IPR008969">
    <property type="entry name" value="CarboxyPept-like_regulatory"/>
</dbReference>
<evidence type="ECO:0000256" key="4">
    <source>
        <dbReference type="ARBA" id="ARBA00022692"/>
    </source>
</evidence>
<keyword evidence="4 8" id="KW-0812">Transmembrane</keyword>
<keyword evidence="6 8" id="KW-0472">Membrane</keyword>
<dbReference type="Pfam" id="PF00593">
    <property type="entry name" value="TonB_dep_Rec_b-barrel"/>
    <property type="match status" value="1"/>
</dbReference>
<dbReference type="InterPro" id="IPR000531">
    <property type="entry name" value="Beta-barrel_TonB"/>
</dbReference>
<dbReference type="InterPro" id="IPR023997">
    <property type="entry name" value="TonB-dep_OMP_SusC/RagA_CS"/>
</dbReference>
<protein>
    <submittedName>
        <fullName evidence="12">TonB-linked SusC/RagA family outer membrane protein</fullName>
    </submittedName>
</protein>
<evidence type="ECO:0000256" key="2">
    <source>
        <dbReference type="ARBA" id="ARBA00022448"/>
    </source>
</evidence>
<dbReference type="Gene3D" id="2.170.130.10">
    <property type="entry name" value="TonB-dependent receptor, plug domain"/>
    <property type="match status" value="1"/>
</dbReference>
<dbReference type="InterPro" id="IPR012910">
    <property type="entry name" value="Plug_dom"/>
</dbReference>
<dbReference type="SUPFAM" id="SSF56935">
    <property type="entry name" value="Porins"/>
    <property type="match status" value="1"/>
</dbReference>
<dbReference type="Pfam" id="PF13715">
    <property type="entry name" value="CarbopepD_reg_2"/>
    <property type="match status" value="1"/>
</dbReference>
<gene>
    <name evidence="12" type="ORF">FHX64_002685</name>
</gene>
<dbReference type="Proteomes" id="UP000544222">
    <property type="component" value="Unassembled WGS sequence"/>
</dbReference>
<evidence type="ECO:0000256" key="8">
    <source>
        <dbReference type="PROSITE-ProRule" id="PRU01360"/>
    </source>
</evidence>
<accession>A0A7W5DSX3</accession>
<evidence type="ECO:0000259" key="11">
    <source>
        <dbReference type="Pfam" id="PF07715"/>
    </source>
</evidence>
<dbReference type="NCBIfam" id="TIGR04057">
    <property type="entry name" value="SusC_RagA_signa"/>
    <property type="match status" value="1"/>
</dbReference>
<dbReference type="InterPro" id="IPR023996">
    <property type="entry name" value="TonB-dep_OMP_SusC/RagA"/>
</dbReference>
<comment type="subcellular location">
    <subcellularLocation>
        <location evidence="1 8">Cell outer membrane</location>
        <topology evidence="1 8">Multi-pass membrane protein</topology>
    </subcellularLocation>
</comment>
<dbReference type="InterPro" id="IPR037066">
    <property type="entry name" value="Plug_dom_sf"/>
</dbReference>
<evidence type="ECO:0000313" key="12">
    <source>
        <dbReference type="EMBL" id="MBB3188487.1"/>
    </source>
</evidence>
<dbReference type="Gene3D" id="3.55.50.30">
    <property type="match status" value="1"/>
</dbReference>
<evidence type="ECO:0000256" key="1">
    <source>
        <dbReference type="ARBA" id="ARBA00004571"/>
    </source>
</evidence>
<evidence type="ECO:0000256" key="6">
    <source>
        <dbReference type="ARBA" id="ARBA00023136"/>
    </source>
</evidence>
<dbReference type="Gene3D" id="2.60.40.1120">
    <property type="entry name" value="Carboxypeptidase-like, regulatory domain"/>
    <property type="match status" value="1"/>
</dbReference>
<dbReference type="AlphaFoldDB" id="A0A7W5DSX3"/>